<gene>
    <name evidence="1" type="ORF">E6K73_03225</name>
</gene>
<dbReference type="Gene3D" id="3.40.390.70">
    <property type="match status" value="1"/>
</dbReference>
<sequence>MSGFEKTPSDVRELLGKRISQLGLRLEGSPVERFVHQLHRELERKGLKRFRPVCYLTDEWGCPDGQPVIGIPFYLADPKLARLERAMNDLEDEREIMMYLRHEAGHAFNYAYRLFTTPEWRRLFGPYNRRYRDFYRPVPFSRKFVRHIAGWYAQKHPDEDFAETFAVWLTPRSGWRQRYKGWPASRKLRYVDRMARQLRDQEPVVSTGDFDVTVEDMQVTVEQFYRRVMRQNGAAINVALESDLADFFFPQGGKRKAVRPAWEFLEEHRAMLTDKITYWTGVKRATVRALVERMIRTCRELNLFAQAGREPAYLVELTAYGTTLAMNYLTRGRFILN</sequence>
<dbReference type="AlphaFoldDB" id="A0A538SLM0"/>
<evidence type="ECO:0008006" key="3">
    <source>
        <dbReference type="Google" id="ProtNLM"/>
    </source>
</evidence>
<evidence type="ECO:0000313" key="2">
    <source>
        <dbReference type="Proteomes" id="UP000320184"/>
    </source>
</evidence>
<organism evidence="1 2">
    <name type="scientific">Eiseniibacteriota bacterium</name>
    <dbReference type="NCBI Taxonomy" id="2212470"/>
    <lineage>
        <taxon>Bacteria</taxon>
        <taxon>Candidatus Eiseniibacteriota</taxon>
    </lineage>
</organism>
<evidence type="ECO:0000313" key="1">
    <source>
        <dbReference type="EMBL" id="TMQ52257.1"/>
    </source>
</evidence>
<name>A0A538SLM0_UNCEI</name>
<dbReference type="Proteomes" id="UP000320184">
    <property type="component" value="Unassembled WGS sequence"/>
</dbReference>
<dbReference type="InterPro" id="IPR031321">
    <property type="entry name" value="UCP012641"/>
</dbReference>
<proteinExistence type="predicted"/>
<protein>
    <recommendedName>
        <fullName evidence="3">Zinc-binding metallo-peptidase</fullName>
    </recommendedName>
</protein>
<dbReference type="Pfam" id="PF15887">
    <property type="entry name" value="Peptidase_Mx"/>
    <property type="match status" value="1"/>
</dbReference>
<reference evidence="1 2" key="1">
    <citation type="journal article" date="2019" name="Nat. Microbiol.">
        <title>Mediterranean grassland soil C-N compound turnover is dependent on rainfall and depth, and is mediated by genomically divergent microorganisms.</title>
        <authorList>
            <person name="Diamond S."/>
            <person name="Andeer P.F."/>
            <person name="Li Z."/>
            <person name="Crits-Christoph A."/>
            <person name="Burstein D."/>
            <person name="Anantharaman K."/>
            <person name="Lane K.R."/>
            <person name="Thomas B.C."/>
            <person name="Pan C."/>
            <person name="Northen T.R."/>
            <person name="Banfield J.F."/>
        </authorList>
    </citation>
    <scope>NUCLEOTIDE SEQUENCE [LARGE SCALE GENOMIC DNA]</scope>
    <source>
        <strain evidence="1">WS_3</strain>
    </source>
</reference>
<dbReference type="EMBL" id="VBOT01000038">
    <property type="protein sequence ID" value="TMQ52257.1"/>
    <property type="molecule type" value="Genomic_DNA"/>
</dbReference>
<comment type="caution">
    <text evidence="1">The sequence shown here is derived from an EMBL/GenBank/DDBJ whole genome shotgun (WGS) entry which is preliminary data.</text>
</comment>
<accession>A0A538SLM0</accession>